<dbReference type="EC" id="6.3.2.17" evidence="2"/>
<evidence type="ECO:0000256" key="9">
    <source>
        <dbReference type="ARBA" id="ARBA00047493"/>
    </source>
</evidence>
<dbReference type="GO" id="GO:0008841">
    <property type="term" value="F:dihydrofolate synthase activity"/>
    <property type="evidence" value="ECO:0007669"/>
    <property type="project" value="TreeGrafter"/>
</dbReference>
<organism evidence="13 14">
    <name type="scientific">Pseudobutyrivibrio xylanivorans</name>
    <dbReference type="NCBI Taxonomy" id="185007"/>
    <lineage>
        <taxon>Bacteria</taxon>
        <taxon>Bacillati</taxon>
        <taxon>Bacillota</taxon>
        <taxon>Clostridia</taxon>
        <taxon>Lachnospirales</taxon>
        <taxon>Lachnospiraceae</taxon>
        <taxon>Pseudobutyrivibrio</taxon>
    </lineage>
</organism>
<evidence type="ECO:0000313" key="14">
    <source>
        <dbReference type="Proteomes" id="UP000327030"/>
    </source>
</evidence>
<dbReference type="PROSITE" id="PS01011">
    <property type="entry name" value="FOLYLPOLYGLU_SYNT_1"/>
    <property type="match status" value="1"/>
</dbReference>
<evidence type="ECO:0000259" key="11">
    <source>
        <dbReference type="Pfam" id="PF02875"/>
    </source>
</evidence>
<dbReference type="PANTHER" id="PTHR11136">
    <property type="entry name" value="FOLYLPOLYGLUTAMATE SYNTHASE-RELATED"/>
    <property type="match status" value="1"/>
</dbReference>
<dbReference type="SUPFAM" id="SSF53244">
    <property type="entry name" value="MurD-like peptide ligases, peptide-binding domain"/>
    <property type="match status" value="1"/>
</dbReference>
<dbReference type="PIRSF" id="PIRSF001563">
    <property type="entry name" value="Folylpolyglu_synth"/>
    <property type="match status" value="1"/>
</dbReference>
<dbReference type="Proteomes" id="UP000327030">
    <property type="component" value="Chromosome 1"/>
</dbReference>
<evidence type="ECO:0000256" key="5">
    <source>
        <dbReference type="ARBA" id="ARBA00022741"/>
    </source>
</evidence>
<dbReference type="SUPFAM" id="SSF53623">
    <property type="entry name" value="MurD-like peptide ligases, catalytic domain"/>
    <property type="match status" value="1"/>
</dbReference>
<gene>
    <name evidence="13" type="ORF">FXF36_02330</name>
</gene>
<evidence type="ECO:0000256" key="2">
    <source>
        <dbReference type="ARBA" id="ARBA00013025"/>
    </source>
</evidence>
<keyword evidence="5 10" id="KW-0547">Nucleotide-binding</keyword>
<sequence length="421" mass="46282">MSAPCTQMMVELFWSYSFFNMTYENVVNTIDNKRRFGKACGRDVTMEFMEALGHPEMGKHIIHIAGTNGKGSVAAFVSSILQAASFSYAKPFKVGLFTSPHLIEYTERIQIDGKQISREDVTRIGEQLLEMKLELEPTMFDYWLAMALVYFKEQQVDYIVLETGLGGAKDSTNGLAQVPEVSAITSIGLEHTQYLGNTLAAIAGEKAGIIKPGVPVVIGQMEEEAFNVISAKCGALDCELIQAGAVDKSQKLGLFGEYQRNNAAVAVEVVKSLSLYVDNQTIANGLAKAVWPGRMQIISENPYILIDGAHNPSGVKALYDSLTAEFPKEKFSFIMAVMADKDYVEMADIIRPAVERIFTVTVDSDRALQASELARVLSESGMDSKACEDYSLALEEAKAYDNKIIVFGSLYFIGEILANER</sequence>
<dbReference type="KEGG" id="pxv:FXF36_02330"/>
<dbReference type="InterPro" id="IPR013221">
    <property type="entry name" value="Mur_ligase_cen"/>
</dbReference>
<dbReference type="AlphaFoldDB" id="A0A5P6VM91"/>
<dbReference type="InterPro" id="IPR018109">
    <property type="entry name" value="Folylpolyglutamate_synth_CS"/>
</dbReference>
<dbReference type="NCBIfam" id="TIGR01499">
    <property type="entry name" value="folC"/>
    <property type="match status" value="1"/>
</dbReference>
<evidence type="ECO:0000256" key="7">
    <source>
        <dbReference type="ARBA" id="ARBA00022842"/>
    </source>
</evidence>
<evidence type="ECO:0000256" key="1">
    <source>
        <dbReference type="ARBA" id="ARBA00008276"/>
    </source>
</evidence>
<dbReference type="InterPro" id="IPR001645">
    <property type="entry name" value="Folylpolyglutamate_synth"/>
</dbReference>
<dbReference type="Pfam" id="PF08245">
    <property type="entry name" value="Mur_ligase_M"/>
    <property type="match status" value="1"/>
</dbReference>
<dbReference type="Gene3D" id="3.40.1190.10">
    <property type="entry name" value="Mur-like, catalytic domain"/>
    <property type="match status" value="1"/>
</dbReference>
<dbReference type="GO" id="GO:0005737">
    <property type="term" value="C:cytoplasm"/>
    <property type="evidence" value="ECO:0007669"/>
    <property type="project" value="TreeGrafter"/>
</dbReference>
<dbReference type="GO" id="GO:0004326">
    <property type="term" value="F:tetrahydrofolylpolyglutamate synthase activity"/>
    <property type="evidence" value="ECO:0007669"/>
    <property type="project" value="UniProtKB-EC"/>
</dbReference>
<keyword evidence="3 10" id="KW-0436">Ligase</keyword>
<protein>
    <recommendedName>
        <fullName evidence="2">tetrahydrofolate synthase</fullName>
        <ecNumber evidence="2">6.3.2.17</ecNumber>
    </recommendedName>
    <alternativeName>
        <fullName evidence="8">Tetrahydrofolylpolyglutamate synthase</fullName>
    </alternativeName>
</protein>
<proteinExistence type="inferred from homology"/>
<evidence type="ECO:0000256" key="8">
    <source>
        <dbReference type="ARBA" id="ARBA00030592"/>
    </source>
</evidence>
<evidence type="ECO:0000256" key="10">
    <source>
        <dbReference type="PIRNR" id="PIRNR001563"/>
    </source>
</evidence>
<dbReference type="InterPro" id="IPR004101">
    <property type="entry name" value="Mur_ligase_C"/>
</dbReference>
<dbReference type="Gene3D" id="3.90.190.20">
    <property type="entry name" value="Mur ligase, C-terminal domain"/>
    <property type="match status" value="1"/>
</dbReference>
<evidence type="ECO:0000313" key="13">
    <source>
        <dbReference type="EMBL" id="QFJ53786.1"/>
    </source>
</evidence>
<dbReference type="GO" id="GO:0005524">
    <property type="term" value="F:ATP binding"/>
    <property type="evidence" value="ECO:0007669"/>
    <property type="project" value="UniProtKB-KW"/>
</dbReference>
<keyword evidence="4" id="KW-0479">Metal-binding</keyword>
<keyword evidence="7" id="KW-0460">Magnesium</keyword>
<name>A0A5P6VM91_PSEXY</name>
<dbReference type="InterPro" id="IPR036615">
    <property type="entry name" value="Mur_ligase_C_dom_sf"/>
</dbReference>
<dbReference type="Pfam" id="PF02875">
    <property type="entry name" value="Mur_ligase_C"/>
    <property type="match status" value="1"/>
</dbReference>
<dbReference type="InterPro" id="IPR036565">
    <property type="entry name" value="Mur-like_cat_sf"/>
</dbReference>
<feature type="domain" description="Mur ligase central" evidence="12">
    <location>
        <begin position="64"/>
        <end position="249"/>
    </location>
</feature>
<evidence type="ECO:0000259" key="12">
    <source>
        <dbReference type="Pfam" id="PF08245"/>
    </source>
</evidence>
<keyword evidence="6 10" id="KW-0067">ATP-binding</keyword>
<evidence type="ECO:0000256" key="6">
    <source>
        <dbReference type="ARBA" id="ARBA00022840"/>
    </source>
</evidence>
<dbReference type="EMBL" id="CP043028">
    <property type="protein sequence ID" value="QFJ53786.1"/>
    <property type="molecule type" value="Genomic_DNA"/>
</dbReference>
<evidence type="ECO:0000256" key="4">
    <source>
        <dbReference type="ARBA" id="ARBA00022723"/>
    </source>
</evidence>
<dbReference type="PANTHER" id="PTHR11136:SF0">
    <property type="entry name" value="DIHYDROFOLATE SYNTHETASE-RELATED"/>
    <property type="match status" value="1"/>
</dbReference>
<evidence type="ECO:0000256" key="3">
    <source>
        <dbReference type="ARBA" id="ARBA00022598"/>
    </source>
</evidence>
<comment type="similarity">
    <text evidence="1 10">Belongs to the folylpolyglutamate synthase family.</text>
</comment>
<reference evidence="14" key="1">
    <citation type="submission" date="2019-08" db="EMBL/GenBank/DDBJ databases">
        <title>Complete Genome Sequence of the Polysaccharide-Degrading Rumen Bacterium Pseudobutyrivibrio xylanivorans MA3014.</title>
        <authorList>
            <person name="Palevich N."/>
            <person name="Maclean P.H."/>
            <person name="Kelly W.J."/>
            <person name="Leahy S.C."/>
            <person name="Rakonjac J."/>
            <person name="Attwood G.T."/>
        </authorList>
    </citation>
    <scope>NUCLEOTIDE SEQUENCE [LARGE SCALE GENOMIC DNA]</scope>
    <source>
        <strain evidence="14">MA3014</strain>
    </source>
</reference>
<feature type="domain" description="Mur ligase C-terminal" evidence="11">
    <location>
        <begin position="293"/>
        <end position="401"/>
    </location>
</feature>
<accession>A0A5P6VM91</accession>
<comment type="catalytic activity">
    <reaction evidence="9">
        <text>(6S)-5,6,7,8-tetrahydrofolyl-(gamma-L-Glu)(n) + L-glutamate + ATP = (6S)-5,6,7,8-tetrahydrofolyl-(gamma-L-Glu)(n+1) + ADP + phosphate + H(+)</text>
        <dbReference type="Rhea" id="RHEA:10580"/>
        <dbReference type="Rhea" id="RHEA-COMP:14738"/>
        <dbReference type="Rhea" id="RHEA-COMP:14740"/>
        <dbReference type="ChEBI" id="CHEBI:15378"/>
        <dbReference type="ChEBI" id="CHEBI:29985"/>
        <dbReference type="ChEBI" id="CHEBI:30616"/>
        <dbReference type="ChEBI" id="CHEBI:43474"/>
        <dbReference type="ChEBI" id="CHEBI:141005"/>
        <dbReference type="ChEBI" id="CHEBI:456216"/>
        <dbReference type="EC" id="6.3.2.17"/>
    </reaction>
</comment>
<dbReference type="GO" id="GO:0046872">
    <property type="term" value="F:metal ion binding"/>
    <property type="evidence" value="ECO:0007669"/>
    <property type="project" value="UniProtKB-KW"/>
</dbReference>